<evidence type="ECO:0000256" key="7">
    <source>
        <dbReference type="RuleBase" id="RU000320"/>
    </source>
</evidence>
<feature type="transmembrane region" description="Helical" evidence="8">
    <location>
        <begin position="837"/>
        <end position="858"/>
    </location>
</feature>
<feature type="transmembrane region" description="Helical" evidence="8">
    <location>
        <begin position="613"/>
        <end position="637"/>
    </location>
</feature>
<keyword evidence="3 7" id="KW-0812">Transmembrane</keyword>
<feature type="transmembrane region" description="Helical" evidence="8">
    <location>
        <begin position="308"/>
        <end position="325"/>
    </location>
</feature>
<evidence type="ECO:0000313" key="12">
    <source>
        <dbReference type="Proteomes" id="UP000233491"/>
    </source>
</evidence>
<feature type="transmembrane region" description="Helical" evidence="8">
    <location>
        <begin position="359"/>
        <end position="381"/>
    </location>
</feature>
<keyword evidence="12" id="KW-1185">Reference proteome</keyword>
<dbReference type="GO" id="GO:0005886">
    <property type="term" value="C:plasma membrane"/>
    <property type="evidence" value="ECO:0007669"/>
    <property type="project" value="UniProtKB-SubCell"/>
</dbReference>
<evidence type="ECO:0000256" key="5">
    <source>
        <dbReference type="ARBA" id="ARBA00023002"/>
    </source>
</evidence>
<feature type="transmembrane region" description="Helical" evidence="8">
    <location>
        <begin position="755"/>
        <end position="777"/>
    </location>
</feature>
<feature type="transmembrane region" description="Helical" evidence="8">
    <location>
        <begin position="784"/>
        <end position="802"/>
    </location>
</feature>
<feature type="transmembrane region" description="Helical" evidence="8">
    <location>
        <begin position="728"/>
        <end position="749"/>
    </location>
</feature>
<feature type="transmembrane region" description="Helical" evidence="8">
    <location>
        <begin position="68"/>
        <end position="86"/>
    </location>
</feature>
<keyword evidence="5" id="KW-0560">Oxidoreductase</keyword>
<feature type="transmembrane region" description="Helical" evidence="8">
    <location>
        <begin position="184"/>
        <end position="206"/>
    </location>
</feature>
<feature type="transmembrane region" description="Helical" evidence="8">
    <location>
        <begin position="331"/>
        <end position="347"/>
    </location>
</feature>
<evidence type="ECO:0000259" key="9">
    <source>
        <dbReference type="Pfam" id="PF00361"/>
    </source>
</evidence>
<evidence type="ECO:0000256" key="8">
    <source>
        <dbReference type="SAM" id="Phobius"/>
    </source>
</evidence>
<evidence type="ECO:0000313" key="11">
    <source>
        <dbReference type="EMBL" id="PKR87487.1"/>
    </source>
</evidence>
<feature type="domain" description="NADH-Ubiquinone oxidoreductase (complex I) chain 5 N-terminal" evidence="10">
    <location>
        <begin position="269"/>
        <end position="309"/>
    </location>
</feature>
<feature type="transmembrane region" description="Helical" evidence="8">
    <location>
        <begin position="700"/>
        <end position="721"/>
    </location>
</feature>
<dbReference type="EMBL" id="PJNW01000017">
    <property type="protein sequence ID" value="PKR87487.1"/>
    <property type="molecule type" value="Genomic_DNA"/>
</dbReference>
<evidence type="ECO:0000256" key="4">
    <source>
        <dbReference type="ARBA" id="ARBA00022989"/>
    </source>
</evidence>
<feature type="transmembrane region" description="Helical" evidence="8">
    <location>
        <begin position="256"/>
        <end position="273"/>
    </location>
</feature>
<organism evidence="11 12">
    <name type="scientific">Pleomorphomonas diazotrophica</name>
    <dbReference type="NCBI Taxonomy" id="1166257"/>
    <lineage>
        <taxon>Bacteria</taxon>
        <taxon>Pseudomonadati</taxon>
        <taxon>Pseudomonadota</taxon>
        <taxon>Alphaproteobacteria</taxon>
        <taxon>Hyphomicrobiales</taxon>
        <taxon>Pleomorphomonadaceae</taxon>
        <taxon>Pleomorphomonas</taxon>
    </lineage>
</organism>
<feature type="transmembrane region" description="Helical" evidence="8">
    <location>
        <begin position="144"/>
        <end position="163"/>
    </location>
</feature>
<accession>A0A1I4RLK4</accession>
<dbReference type="InterPro" id="IPR001750">
    <property type="entry name" value="ND/Mrp_TM"/>
</dbReference>
<dbReference type="Pfam" id="PF00361">
    <property type="entry name" value="Proton_antipo_M"/>
    <property type="match status" value="3"/>
</dbReference>
<feature type="transmembrane region" description="Helical" evidence="8">
    <location>
        <begin position="279"/>
        <end position="296"/>
    </location>
</feature>
<dbReference type="AlphaFoldDB" id="A0A1I4RLK4"/>
<keyword evidence="2" id="KW-1003">Cell membrane</keyword>
<feature type="transmembrane region" description="Helical" evidence="8">
    <location>
        <begin position="38"/>
        <end position="56"/>
    </location>
</feature>
<feature type="transmembrane region" description="Helical" evidence="8">
    <location>
        <begin position="401"/>
        <end position="424"/>
    </location>
</feature>
<dbReference type="PRINTS" id="PR01434">
    <property type="entry name" value="NADHDHGNASE5"/>
</dbReference>
<feature type="domain" description="NADH:quinone oxidoreductase/Mrp antiporter transmembrane" evidence="9">
    <location>
        <begin position="327"/>
        <end position="616"/>
    </location>
</feature>
<feature type="transmembrane region" description="Helical" evidence="8">
    <location>
        <begin position="226"/>
        <end position="244"/>
    </location>
</feature>
<feature type="transmembrane region" description="Helical" evidence="8">
    <location>
        <begin position="506"/>
        <end position="528"/>
    </location>
</feature>
<protein>
    <submittedName>
        <fullName evidence="11">Oxidoreductase</fullName>
    </submittedName>
</protein>
<evidence type="ECO:0000259" key="10">
    <source>
        <dbReference type="Pfam" id="PF00662"/>
    </source>
</evidence>
<dbReference type="Proteomes" id="UP000233491">
    <property type="component" value="Unassembled WGS sequence"/>
</dbReference>
<name>A0A1I4RLK4_9HYPH</name>
<feature type="transmembrane region" description="Helical" evidence="8">
    <location>
        <begin position="986"/>
        <end position="1008"/>
    </location>
</feature>
<feature type="transmembrane region" description="Helical" evidence="8">
    <location>
        <begin position="649"/>
        <end position="670"/>
    </location>
</feature>
<feature type="transmembrane region" description="Helical" evidence="8">
    <location>
        <begin position="540"/>
        <end position="559"/>
    </location>
</feature>
<feature type="transmembrane region" description="Helical" evidence="8">
    <location>
        <begin position="878"/>
        <end position="898"/>
    </location>
</feature>
<feature type="transmembrane region" description="Helical" evidence="8">
    <location>
        <begin position="106"/>
        <end position="124"/>
    </location>
</feature>
<sequence>MLSLTQIDPMALAWMGAIFLFFGEVAALMSLPSLTRVVIWSTIAEIGYILIGLGLGGEAGLTGAYMHFGYQVIMRGLVIAAGWYIIRRTGSSRLDDLAGSGHRMPVAATLFGFGMFSVMGLSPFKGSFSKFLVLYAAIEQGHWAIALIGTAASIVAAYYYLVVIQRVCLEHPARRVELAAPPALALPIAWALAAVTALISVFPLPFQHAAEALAGAVGGVPEFESPWALLVLVPYIGGFVIYGLGHVSTRARDIGAVILAVATLALVVFDTSLDPASRVFALVFAGITAVMIVYSVGYMARAEWTNRYYFFAFLMIGSLLGLTTAHEMGNFYVYWELMTWTSYFLVIHEQNQKSLRAGLIYFMMCASGAYLMHFGILLTHAEIGSFEFAALAEKVGTISPVAGLVIALCFFAGFAVKAGVWPAHSWLPIAHPAAPSSISGPLSGILTKAGVFGLVKVLFIVIGVPALSTFTGWGLSLEVVLIGLGLITLLYGEIRALLETEIKRMLAFSTLAQVGEIVAVLGIGTALATDASLLHVTNHAVMKTLLFFAAGAFIMQTGRRNIADLAGVGRVMPFTAGCYALATVSIMGLPPFSGFVSKFLMVYAAAEAGHYEVATGLLVGGIIAVVYYLRVVGMLFFRPWKGEAGVKEAPLSMLVAVGVLAAAIVFGGFVPSFQLNLVGAVGAEVAARSGLAAAALPSLVMTWTLPATIAFLGAVAVWLVGRKSVQQAGWLAVAVLVVAFLAVIFTAPAYDTLSFWFAVLIAGVGALNMLHATAYLAHNHAQPRFFAAFGIMIAGLLGMTAAKDIFTFFGFWELMSSWALWAAIIHEENDEARREGFKYFFFNTVGASFMFLGVAALAAHAGTFDLVEIGQKALDMPLMTLAIGIVPVFIGLVMKAAMLPVRIDVQMHPALAPTPVSGYISAVLLKSGPWGVLKLFSLFGGSAVFLRLGGEIGGVPALIDIIAIIAGITVVYAGAMAVVQNGIKLLLIYSTVSQLGYVLMALCLGTSLGVAGGLFHFVNHMFLKDTLFLVAGAVMVKSHASQLDELGGLGRKMPITFGFFLFAGLSLAGVPPLNGFSSKWMIFSAAFESGHWALATGAMVSSLFTLAAVLKFAHAAFMGAPTAKALEAEEAPMSMLLPMGVLVGASVLLGFFPGLALVPIAKMQVELGLTPIDASIFGPLPGAGGWSPLALSLLVLIVAALFIPWMRLAHRGVQKSGLHFAGATPNDFLPEAGGRVGAVNLFESPTAAIRGLLASKPAKAKEQH</sequence>
<feature type="transmembrane region" description="Helical" evidence="8">
    <location>
        <begin position="571"/>
        <end position="593"/>
    </location>
</feature>
<dbReference type="GO" id="GO:0016491">
    <property type="term" value="F:oxidoreductase activity"/>
    <property type="evidence" value="ECO:0007669"/>
    <property type="project" value="UniProtKB-KW"/>
</dbReference>
<feature type="domain" description="NADH:quinone oxidoreductase/Mrp antiporter transmembrane" evidence="9">
    <location>
        <begin position="12"/>
        <end position="153"/>
    </location>
</feature>
<feature type="transmembrane region" description="Helical" evidence="8">
    <location>
        <begin position="1135"/>
        <end position="1161"/>
    </location>
</feature>
<keyword evidence="6 8" id="KW-0472">Membrane</keyword>
<dbReference type="OrthoDB" id="9811798at2"/>
<feature type="transmembrane region" description="Helical" evidence="8">
    <location>
        <begin position="473"/>
        <end position="494"/>
    </location>
</feature>
<evidence type="ECO:0000256" key="2">
    <source>
        <dbReference type="ARBA" id="ARBA00022475"/>
    </source>
</evidence>
<feature type="transmembrane region" description="Helical" evidence="8">
    <location>
        <begin position="1055"/>
        <end position="1073"/>
    </location>
</feature>
<dbReference type="InterPro" id="IPR001516">
    <property type="entry name" value="Proton_antipo_N"/>
</dbReference>
<dbReference type="PANTHER" id="PTHR42682">
    <property type="entry name" value="HYDROGENASE-4 COMPONENT F"/>
    <property type="match status" value="1"/>
</dbReference>
<dbReference type="InterPro" id="IPR052175">
    <property type="entry name" value="ComplexI-like_HydComp"/>
</dbReference>
<reference evidence="11 12" key="1">
    <citation type="submission" date="2017-12" db="EMBL/GenBank/DDBJ databases">
        <title>Anaerobic carbon monoxide metabolism by Pleomorphomonas carboxyditropha sp. nov., a new mesophilic hydrogenogenic carboxidotroph.</title>
        <authorList>
            <person name="Esquivel-Elizondo S."/>
            <person name="Krajmalnik-Brown R."/>
        </authorList>
    </citation>
    <scope>NUCLEOTIDE SEQUENCE [LARGE SCALE GENOMIC DNA]</scope>
    <source>
        <strain evidence="11 12">R5-392</strain>
    </source>
</reference>
<evidence type="ECO:0000256" key="3">
    <source>
        <dbReference type="ARBA" id="ARBA00022692"/>
    </source>
</evidence>
<feature type="transmembrane region" description="Helical" evidence="8">
    <location>
        <begin position="1093"/>
        <end position="1114"/>
    </location>
</feature>
<feature type="transmembrane region" description="Helical" evidence="8">
    <location>
        <begin position="808"/>
        <end position="825"/>
    </location>
</feature>
<proteinExistence type="predicted"/>
<feature type="transmembrane region" description="Helical" evidence="8">
    <location>
        <begin position="1186"/>
        <end position="1206"/>
    </location>
</feature>
<comment type="subcellular location">
    <subcellularLocation>
        <location evidence="1">Cell membrane</location>
        <topology evidence="1">Multi-pass membrane protein</topology>
    </subcellularLocation>
    <subcellularLocation>
        <location evidence="7">Membrane</location>
        <topology evidence="7">Multi-pass membrane protein</topology>
    </subcellularLocation>
</comment>
<evidence type="ECO:0000256" key="1">
    <source>
        <dbReference type="ARBA" id="ARBA00004651"/>
    </source>
</evidence>
<dbReference type="RefSeq" id="WP_101290996.1">
    <property type="nucleotide sequence ID" value="NZ_FOUQ01000002.1"/>
</dbReference>
<keyword evidence="4 8" id="KW-1133">Transmembrane helix</keyword>
<gene>
    <name evidence="11" type="ORF">CXZ10_19260</name>
</gene>
<dbReference type="PANTHER" id="PTHR42682:SF4">
    <property type="entry name" value="NADH-UBIQUINONE_PLASTOQUINONE"/>
    <property type="match status" value="1"/>
</dbReference>
<feature type="transmembrane region" description="Helical" evidence="8">
    <location>
        <begin position="445"/>
        <end position="467"/>
    </location>
</feature>
<feature type="domain" description="NADH:quinone oxidoreductase/Mrp antiporter transmembrane" evidence="9">
    <location>
        <begin position="802"/>
        <end position="1105"/>
    </location>
</feature>
<feature type="transmembrane region" description="Helical" evidence="8">
    <location>
        <begin position="12"/>
        <end position="31"/>
    </location>
</feature>
<evidence type="ECO:0000256" key="6">
    <source>
        <dbReference type="ARBA" id="ARBA00023136"/>
    </source>
</evidence>
<comment type="caution">
    <text evidence="11">The sequence shown here is derived from an EMBL/GenBank/DDBJ whole genome shotgun (WGS) entry which is preliminary data.</text>
</comment>
<feature type="transmembrane region" description="Helical" evidence="8">
    <location>
        <begin position="955"/>
        <end position="979"/>
    </location>
</feature>
<dbReference type="Pfam" id="PF00662">
    <property type="entry name" value="Proton_antipo_N"/>
    <property type="match status" value="1"/>
</dbReference>